<name>A0A1R3L2V2_9ROSI</name>
<accession>A0A1R3L2V2</accession>
<keyword evidence="2" id="KW-1185">Reference proteome</keyword>
<protein>
    <submittedName>
        <fullName evidence="1">RNA polymerase II CTD phosphatase Fcp1</fullName>
    </submittedName>
</protein>
<dbReference type="EMBL" id="AWUE01003730">
    <property type="protein sequence ID" value="OMP13619.1"/>
    <property type="molecule type" value="Genomic_DNA"/>
</dbReference>
<sequence>GSWIDRQGYPLPVRIEIRGRAIEHVHRQLDAAGLDPVADDIAEQAVAAHLAVEGTVQAQGDGFRADRQAAAHRALQQAAGAVGIEQVVVADEAGGKQ</sequence>
<proteinExistence type="predicted"/>
<dbReference type="AlphaFoldDB" id="A0A1R3L2V2"/>
<feature type="non-terminal residue" evidence="1">
    <location>
        <position position="1"/>
    </location>
</feature>
<organism evidence="1 2">
    <name type="scientific">Corchorus olitorius</name>
    <dbReference type="NCBI Taxonomy" id="93759"/>
    <lineage>
        <taxon>Eukaryota</taxon>
        <taxon>Viridiplantae</taxon>
        <taxon>Streptophyta</taxon>
        <taxon>Embryophyta</taxon>
        <taxon>Tracheophyta</taxon>
        <taxon>Spermatophyta</taxon>
        <taxon>Magnoliopsida</taxon>
        <taxon>eudicotyledons</taxon>
        <taxon>Gunneridae</taxon>
        <taxon>Pentapetalae</taxon>
        <taxon>rosids</taxon>
        <taxon>malvids</taxon>
        <taxon>Malvales</taxon>
        <taxon>Malvaceae</taxon>
        <taxon>Grewioideae</taxon>
        <taxon>Apeibeae</taxon>
        <taxon>Corchorus</taxon>
    </lineage>
</organism>
<evidence type="ECO:0000313" key="2">
    <source>
        <dbReference type="Proteomes" id="UP000187203"/>
    </source>
</evidence>
<feature type="non-terminal residue" evidence="1">
    <location>
        <position position="97"/>
    </location>
</feature>
<dbReference type="Proteomes" id="UP000187203">
    <property type="component" value="Unassembled WGS sequence"/>
</dbReference>
<comment type="caution">
    <text evidence="1">The sequence shown here is derived from an EMBL/GenBank/DDBJ whole genome shotgun (WGS) entry which is preliminary data.</text>
</comment>
<evidence type="ECO:0000313" key="1">
    <source>
        <dbReference type="EMBL" id="OMP13619.1"/>
    </source>
</evidence>
<gene>
    <name evidence="1" type="ORF">COLO4_01286</name>
</gene>
<reference evidence="2" key="1">
    <citation type="submission" date="2013-09" db="EMBL/GenBank/DDBJ databases">
        <title>Corchorus olitorius genome sequencing.</title>
        <authorList>
            <person name="Alam M."/>
            <person name="Haque M.S."/>
            <person name="Islam M.S."/>
            <person name="Emdad E.M."/>
            <person name="Islam M.M."/>
            <person name="Ahmed B."/>
            <person name="Halim A."/>
            <person name="Hossen Q.M.M."/>
            <person name="Hossain M.Z."/>
            <person name="Ahmed R."/>
            <person name="Khan M.M."/>
            <person name="Islam R."/>
            <person name="Rashid M.M."/>
            <person name="Khan S.A."/>
            <person name="Rahman M.S."/>
            <person name="Alam M."/>
            <person name="Yahiya A.S."/>
            <person name="Khan M.S."/>
            <person name="Azam M.S."/>
            <person name="Haque T."/>
            <person name="Lashkar M.Z.H."/>
            <person name="Akhand A.I."/>
            <person name="Morshed G."/>
            <person name="Roy S."/>
            <person name="Uddin K.S."/>
            <person name="Rabeya T."/>
            <person name="Hossain A.S."/>
            <person name="Chowdhury A."/>
            <person name="Snigdha A.R."/>
            <person name="Mortoza M.S."/>
            <person name="Matin S.A."/>
            <person name="Hoque S.M.E."/>
            <person name="Islam M.K."/>
            <person name="Roy D.K."/>
            <person name="Haider R."/>
            <person name="Moosa M.M."/>
            <person name="Elias S.M."/>
            <person name="Hasan A.M."/>
            <person name="Jahan S."/>
            <person name="Shafiuddin M."/>
            <person name="Mahmood N."/>
            <person name="Shommy N.S."/>
        </authorList>
    </citation>
    <scope>NUCLEOTIDE SEQUENCE [LARGE SCALE GENOMIC DNA]</scope>
    <source>
        <strain evidence="2">cv. O-4</strain>
    </source>
</reference>